<name>A0A0F7EEV3_BRELA</name>
<dbReference type="AlphaFoldDB" id="A0A0F7EEV3"/>
<dbReference type="EMBL" id="CP011074">
    <property type="protein sequence ID" value="AKF93078.1"/>
    <property type="molecule type" value="Genomic_DNA"/>
</dbReference>
<gene>
    <name evidence="2" type="ORF">EX87_04930</name>
</gene>
<proteinExistence type="predicted"/>
<feature type="transmembrane region" description="Helical" evidence="1">
    <location>
        <begin position="12"/>
        <end position="34"/>
    </location>
</feature>
<organism evidence="2">
    <name type="scientific">Brevibacillus laterosporus</name>
    <name type="common">Bacillus laterosporus</name>
    <dbReference type="NCBI Taxonomy" id="1465"/>
    <lineage>
        <taxon>Bacteria</taxon>
        <taxon>Bacillati</taxon>
        <taxon>Bacillota</taxon>
        <taxon>Bacilli</taxon>
        <taxon>Bacillales</taxon>
        <taxon>Paenibacillaceae</taxon>
        <taxon>Brevibacillus</taxon>
    </lineage>
</organism>
<sequence length="39" mass="4483">MPAKEKQAPLRYIAYIFIGVTLFLGAMWGLLLVLDIFNR</sequence>
<accession>A0A0F7EEV3</accession>
<keyword evidence="1" id="KW-0812">Transmembrane</keyword>
<protein>
    <submittedName>
        <fullName evidence="2">Membrane protein</fullName>
    </submittedName>
</protein>
<evidence type="ECO:0000313" key="2">
    <source>
        <dbReference type="EMBL" id="AKF93078.1"/>
    </source>
</evidence>
<reference evidence="2" key="1">
    <citation type="submission" date="2015-03" db="EMBL/GenBank/DDBJ databases">
        <title>MIGS Cultured Bacterial/Archaeal sample from Brevibacillus laterosporus.</title>
        <authorList>
            <person name="Zeng D."/>
            <person name="Zhu L."/>
            <person name="Dong G."/>
            <person name="Ye W."/>
            <person name="Ren D."/>
            <person name="Wu L."/>
            <person name="Xu J."/>
            <person name="Li G."/>
            <person name="Guo L."/>
        </authorList>
    </citation>
    <scope>NUCLEOTIDE SEQUENCE</scope>
    <source>
        <strain evidence="2">B9</strain>
    </source>
</reference>
<evidence type="ECO:0000256" key="1">
    <source>
        <dbReference type="SAM" id="Phobius"/>
    </source>
</evidence>
<keyword evidence="1" id="KW-1133">Transmembrane helix</keyword>
<keyword evidence="1" id="KW-0472">Membrane</keyword>